<keyword evidence="5" id="KW-0833">Ubl conjugation pathway</keyword>
<organism evidence="10 11">
    <name type="scientific">Mycena rosella</name>
    <name type="common">Pink bonnet</name>
    <name type="synonym">Agaricus rosellus</name>
    <dbReference type="NCBI Taxonomy" id="1033263"/>
    <lineage>
        <taxon>Eukaryota</taxon>
        <taxon>Fungi</taxon>
        <taxon>Dikarya</taxon>
        <taxon>Basidiomycota</taxon>
        <taxon>Agaricomycotina</taxon>
        <taxon>Agaricomycetes</taxon>
        <taxon>Agaricomycetidae</taxon>
        <taxon>Agaricales</taxon>
        <taxon>Marasmiineae</taxon>
        <taxon>Mycenaceae</taxon>
        <taxon>Mycena</taxon>
    </lineage>
</organism>
<dbReference type="InterPro" id="IPR044066">
    <property type="entry name" value="TRIAD_supradom"/>
</dbReference>
<keyword evidence="11" id="KW-1185">Reference proteome</keyword>
<name>A0AAD7CLV7_MYCRO</name>
<feature type="domain" description="RING-type" evidence="9">
    <location>
        <begin position="787"/>
        <end position="989"/>
    </location>
</feature>
<dbReference type="Gene3D" id="3.30.40.10">
    <property type="entry name" value="Zinc/RING finger domain, C3HC4 (zinc finger)"/>
    <property type="match status" value="1"/>
</dbReference>
<dbReference type="InterPro" id="IPR036465">
    <property type="entry name" value="vWFA_dom_sf"/>
</dbReference>
<evidence type="ECO:0000256" key="2">
    <source>
        <dbReference type="ARBA" id="ARBA00022723"/>
    </source>
</evidence>
<sequence length="989" mass="108571">MGDPQYDLLVVTDATASMGGYLDALRSSIPEILALAKLSGAFSRLGVLAYKDYTDLPQEIAAWSGWNDPNLSQFVKDLDPTGGGDFPEAAKTALIRGLQAVNKESKTLVLWYADAPPHHVSIQSHHNDVKEAQAFPPGAVDWVKLCHTARRRNCTVFSFTPNSMDVAHSSFYVLLSELTGGISIASKAGSKSSTLISRLTLGVILQWMGQGTSHMDDVLRESGAVLLRYEKSPLTAKPKPSDELLGSAGYLPPTRTGGAGVPLLRILSVPLKPSHIPVGTLASQSFNLAKRFSDASETGYRDLVYTSLTDIIQSNVACLTYNPIFGQLWRAVCKDASSRKSDLVNLFSEFVGKVTEPEKKAALHQWLEESFDQTEEIEGMIARHCANGSGPMVYLDFDAGVQLTRTELLEVSRSCYAGVLKKIATVFTHLKLVEPGITLAPLQRSIPLTLPPRDFFRILPHLIVPGTLYPARAASLTAIVALVTGVPFLHESATSLLGTVKGKWLNIEVPENISFDCARFLLSAPEGVVLTKREKQVYEAMRRYKLIELNLDAPLAVKVPWTAEKTRGPGDVKAQCKRCLVWRSITIMSHDHGNICGLCLNGALSSTKLADQFPGVPEGESCWVECSKRVCRAQYVVENVAGLKIRPRCYYCRKGIPCPWLECSICSNRIIVPPAFRTAKDQKGYTCPACNNSEWAGKSIVADETTTRILIAQNGVHWLGFAHVASSAQSIFDGKSAFKLMQAFGESVFRKAAANVAPNLVLNGKQIRDTGQTIAQIESRVGRGEVVLSTCALCFEEMPHTKLVPACGRTGCSQLVDEGCLQEWYGKNEPGKLLNMMQFTCPFCRRKPTVKVLARFNARAVALGGLQGAMNDRRFLYAWCMDCGSAKQAYERTACTEETIAPVAGFRCEECRRRAVPLIGDLNQQFADWKAIRHCPNADCRVRILKDGGCNHMMCTMCSTHFCWPCRKTLDPVSIGHHFSTEHDSMFGD</sequence>
<keyword evidence="6" id="KW-0862">Zinc</keyword>
<keyword evidence="2" id="KW-0479">Metal-binding</keyword>
<evidence type="ECO:0000256" key="4">
    <source>
        <dbReference type="ARBA" id="ARBA00022771"/>
    </source>
</evidence>
<dbReference type="InterPro" id="IPR001841">
    <property type="entry name" value="Znf_RING"/>
</dbReference>
<feature type="domain" description="RING-type" evidence="8">
    <location>
        <begin position="791"/>
        <end position="845"/>
    </location>
</feature>
<dbReference type="PROSITE" id="PS50089">
    <property type="entry name" value="ZF_RING_2"/>
    <property type="match status" value="1"/>
</dbReference>
<keyword evidence="4 7" id="KW-0863">Zinc-finger</keyword>
<dbReference type="AlphaFoldDB" id="A0AAD7CLV7"/>
<dbReference type="EMBL" id="JARKIE010000344">
    <property type="protein sequence ID" value="KAJ7652621.1"/>
    <property type="molecule type" value="Genomic_DNA"/>
</dbReference>
<dbReference type="Pfam" id="PF22191">
    <property type="entry name" value="IBR_1"/>
    <property type="match status" value="1"/>
</dbReference>
<comment type="caution">
    <text evidence="10">The sequence shown here is derived from an EMBL/GenBank/DDBJ whole genome shotgun (WGS) entry which is preliminary data.</text>
</comment>
<dbReference type="Gene3D" id="1.20.120.1750">
    <property type="match status" value="1"/>
</dbReference>
<dbReference type="GO" id="GO:0008270">
    <property type="term" value="F:zinc ion binding"/>
    <property type="evidence" value="ECO:0007669"/>
    <property type="project" value="UniProtKB-KW"/>
</dbReference>
<dbReference type="PROSITE" id="PS51873">
    <property type="entry name" value="TRIAD"/>
    <property type="match status" value="1"/>
</dbReference>
<dbReference type="SUPFAM" id="SSF53300">
    <property type="entry name" value="vWA-like"/>
    <property type="match status" value="1"/>
</dbReference>
<dbReference type="Proteomes" id="UP001221757">
    <property type="component" value="Unassembled WGS sequence"/>
</dbReference>
<keyword evidence="1" id="KW-0808">Transferase</keyword>
<evidence type="ECO:0000259" key="8">
    <source>
        <dbReference type="PROSITE" id="PS50089"/>
    </source>
</evidence>
<evidence type="ECO:0000259" key="9">
    <source>
        <dbReference type="PROSITE" id="PS51873"/>
    </source>
</evidence>
<gene>
    <name evidence="10" type="ORF">B0H17DRAFT_1163648</name>
</gene>
<dbReference type="InterPro" id="IPR013083">
    <property type="entry name" value="Znf_RING/FYVE/PHD"/>
</dbReference>
<accession>A0AAD7CLV7</accession>
<evidence type="ECO:0000256" key="5">
    <source>
        <dbReference type="ARBA" id="ARBA00022786"/>
    </source>
</evidence>
<dbReference type="GO" id="GO:0016740">
    <property type="term" value="F:transferase activity"/>
    <property type="evidence" value="ECO:0007669"/>
    <property type="project" value="UniProtKB-KW"/>
</dbReference>
<proteinExistence type="predicted"/>
<evidence type="ECO:0000256" key="6">
    <source>
        <dbReference type="ARBA" id="ARBA00022833"/>
    </source>
</evidence>
<evidence type="ECO:0000256" key="7">
    <source>
        <dbReference type="PROSITE-ProRule" id="PRU00175"/>
    </source>
</evidence>
<evidence type="ECO:0000256" key="3">
    <source>
        <dbReference type="ARBA" id="ARBA00022737"/>
    </source>
</evidence>
<evidence type="ECO:0000313" key="11">
    <source>
        <dbReference type="Proteomes" id="UP001221757"/>
    </source>
</evidence>
<dbReference type="Gene3D" id="3.40.50.410">
    <property type="entry name" value="von Willebrand factor, type A domain"/>
    <property type="match status" value="1"/>
</dbReference>
<evidence type="ECO:0000256" key="1">
    <source>
        <dbReference type="ARBA" id="ARBA00022679"/>
    </source>
</evidence>
<protein>
    <recommendedName>
        <fullName evidence="12">RING-type domain-containing protein</fullName>
    </recommendedName>
</protein>
<reference evidence="10" key="1">
    <citation type="submission" date="2023-03" db="EMBL/GenBank/DDBJ databases">
        <title>Massive genome expansion in bonnet fungi (Mycena s.s.) driven by repeated elements and novel gene families across ecological guilds.</title>
        <authorList>
            <consortium name="Lawrence Berkeley National Laboratory"/>
            <person name="Harder C.B."/>
            <person name="Miyauchi S."/>
            <person name="Viragh M."/>
            <person name="Kuo A."/>
            <person name="Thoen E."/>
            <person name="Andreopoulos B."/>
            <person name="Lu D."/>
            <person name="Skrede I."/>
            <person name="Drula E."/>
            <person name="Henrissat B."/>
            <person name="Morin E."/>
            <person name="Kohler A."/>
            <person name="Barry K."/>
            <person name="LaButti K."/>
            <person name="Morin E."/>
            <person name="Salamov A."/>
            <person name="Lipzen A."/>
            <person name="Mereny Z."/>
            <person name="Hegedus B."/>
            <person name="Baldrian P."/>
            <person name="Stursova M."/>
            <person name="Weitz H."/>
            <person name="Taylor A."/>
            <person name="Grigoriev I.V."/>
            <person name="Nagy L.G."/>
            <person name="Martin F."/>
            <person name="Kauserud H."/>
        </authorList>
    </citation>
    <scope>NUCLEOTIDE SEQUENCE</scope>
    <source>
        <strain evidence="10">CBHHK067</strain>
    </source>
</reference>
<evidence type="ECO:0000313" key="10">
    <source>
        <dbReference type="EMBL" id="KAJ7652621.1"/>
    </source>
</evidence>
<evidence type="ECO:0008006" key="12">
    <source>
        <dbReference type="Google" id="ProtNLM"/>
    </source>
</evidence>
<dbReference type="SUPFAM" id="SSF57850">
    <property type="entry name" value="RING/U-box"/>
    <property type="match status" value="2"/>
</dbReference>
<keyword evidence="3" id="KW-0677">Repeat</keyword>